<dbReference type="InterPro" id="IPR013825">
    <property type="entry name" value="Topo_IA_cen_sub2"/>
</dbReference>
<name>A0A3P7NUG1_DIBLA</name>
<dbReference type="Pfam" id="PF01131">
    <property type="entry name" value="Topoisom_bac"/>
    <property type="match status" value="1"/>
</dbReference>
<dbReference type="PANTHER" id="PTHR11390:SF20">
    <property type="entry name" value="DNA TOPOISOMERASE 3-BETA-1"/>
    <property type="match status" value="1"/>
</dbReference>
<dbReference type="PROSITE" id="PS52039">
    <property type="entry name" value="TOPO_IA_2"/>
    <property type="match status" value="1"/>
</dbReference>
<dbReference type="EC" id="5.6.2.1" evidence="2"/>
<gene>
    <name evidence="5" type="ORF">DILT_LOCUS7903</name>
</gene>
<evidence type="ECO:0000313" key="6">
    <source>
        <dbReference type="Proteomes" id="UP000281553"/>
    </source>
</evidence>
<comment type="function">
    <text evidence="2">Introduces a single-strand break via transesterification at a target site in duplex DNA. Releases the supercoiling and torsional tension of DNA introduced during the DNA replication and transcription by transiently cleaving and rejoining one strand of the DNA duplex. The scissile phosphodiester is attacked by the catalytic tyrosine of the enzyme, resulting in the formation of a DNA-(5'-phosphotyrosyl)-enzyme intermediate and the expulsion of a 3'-OH DNA strand.</text>
</comment>
<dbReference type="InterPro" id="IPR023405">
    <property type="entry name" value="Topo_IA_core_domain"/>
</dbReference>
<dbReference type="PANTHER" id="PTHR11390">
    <property type="entry name" value="PROKARYOTIC DNA TOPOISOMERASE"/>
    <property type="match status" value="1"/>
</dbReference>
<dbReference type="GO" id="GO:0003917">
    <property type="term" value="F:DNA topoisomerase type I (single strand cut, ATP-independent) activity"/>
    <property type="evidence" value="ECO:0007669"/>
    <property type="project" value="UniProtKB-EC"/>
</dbReference>
<dbReference type="GO" id="GO:0003677">
    <property type="term" value="F:DNA binding"/>
    <property type="evidence" value="ECO:0007669"/>
    <property type="project" value="UniProtKB-KW"/>
</dbReference>
<dbReference type="Gene3D" id="1.10.460.10">
    <property type="entry name" value="Topoisomerase I, domain 2"/>
    <property type="match status" value="1"/>
</dbReference>
<dbReference type="PROSITE" id="PS50880">
    <property type="entry name" value="TOPRIM"/>
    <property type="match status" value="1"/>
</dbReference>
<dbReference type="EMBL" id="UYRU01052946">
    <property type="protein sequence ID" value="VDN12072.1"/>
    <property type="molecule type" value="Genomic_DNA"/>
</dbReference>
<feature type="domain" description="Topo IA-type catalytic" evidence="4">
    <location>
        <begin position="55"/>
        <end position="169"/>
    </location>
</feature>
<evidence type="ECO:0000259" key="4">
    <source>
        <dbReference type="PROSITE" id="PS52039"/>
    </source>
</evidence>
<dbReference type="InterPro" id="IPR006171">
    <property type="entry name" value="TOPRIM_dom"/>
</dbReference>
<comment type="catalytic activity">
    <reaction evidence="2">
        <text>ATP-independent breakage of single-stranded DNA, followed by passage and rejoining.</text>
        <dbReference type="EC" id="5.6.2.1"/>
    </reaction>
</comment>
<dbReference type="InterPro" id="IPR000380">
    <property type="entry name" value="Topo_IA"/>
</dbReference>
<dbReference type="GO" id="GO:0006265">
    <property type="term" value="P:DNA topological change"/>
    <property type="evidence" value="ECO:0007669"/>
    <property type="project" value="InterPro"/>
</dbReference>
<evidence type="ECO:0000313" key="5">
    <source>
        <dbReference type="EMBL" id="VDN12072.1"/>
    </source>
</evidence>
<keyword evidence="2" id="KW-0799">Topoisomerase</keyword>
<dbReference type="InterPro" id="IPR013497">
    <property type="entry name" value="Topo_IA_cen"/>
</dbReference>
<proteinExistence type="inferred from homology"/>
<sequence>MVGFLQREAKGASSLVLWLDCDKEGENICFEVIDSVLPVMGPQVQTAMQNLRQPNKNEALSVDARQETDLRIGCAFTRFQTKFFQGKYGDLNSRLVSFGPCQTPTLGFCVKRHDRIQSFKPETFWRISATVVAGETGERLPLVWNRDRIFDKEAAMVFLNMTTSADKAV</sequence>
<dbReference type="SMART" id="SM00436">
    <property type="entry name" value="TOP1Bc"/>
    <property type="match status" value="1"/>
</dbReference>
<keyword evidence="1 2" id="KW-0413">Isomerase</keyword>
<organism evidence="5 6">
    <name type="scientific">Dibothriocephalus latus</name>
    <name type="common">Fish tapeworm</name>
    <name type="synonym">Diphyllobothrium latum</name>
    <dbReference type="NCBI Taxonomy" id="60516"/>
    <lineage>
        <taxon>Eukaryota</taxon>
        <taxon>Metazoa</taxon>
        <taxon>Spiralia</taxon>
        <taxon>Lophotrochozoa</taxon>
        <taxon>Platyhelminthes</taxon>
        <taxon>Cestoda</taxon>
        <taxon>Eucestoda</taxon>
        <taxon>Diphyllobothriidea</taxon>
        <taxon>Diphyllobothriidae</taxon>
        <taxon>Dibothriocephalus</taxon>
    </lineage>
</organism>
<evidence type="ECO:0000259" key="3">
    <source>
        <dbReference type="PROSITE" id="PS50880"/>
    </source>
</evidence>
<protein>
    <recommendedName>
        <fullName evidence="2">DNA topoisomerase</fullName>
        <ecNumber evidence="2">5.6.2.1</ecNumber>
    </recommendedName>
</protein>
<comment type="similarity">
    <text evidence="2">Belongs to the type IA topoisomerase family.</text>
</comment>
<dbReference type="Pfam" id="PF01751">
    <property type="entry name" value="Toprim"/>
    <property type="match status" value="1"/>
</dbReference>
<dbReference type="GO" id="GO:0005634">
    <property type="term" value="C:nucleus"/>
    <property type="evidence" value="ECO:0007669"/>
    <property type="project" value="TreeGrafter"/>
</dbReference>
<dbReference type="Proteomes" id="UP000281553">
    <property type="component" value="Unassembled WGS sequence"/>
</dbReference>
<accession>A0A3P7NUG1</accession>
<dbReference type="SUPFAM" id="SSF56712">
    <property type="entry name" value="Prokaryotic type I DNA topoisomerase"/>
    <property type="match status" value="1"/>
</dbReference>
<evidence type="ECO:0000256" key="2">
    <source>
        <dbReference type="RuleBase" id="RU362092"/>
    </source>
</evidence>
<dbReference type="InterPro" id="IPR013824">
    <property type="entry name" value="Topo_IA_cen_sub1"/>
</dbReference>
<dbReference type="InterPro" id="IPR003601">
    <property type="entry name" value="Topo_IA_2"/>
</dbReference>
<keyword evidence="2" id="KW-0238">DNA-binding</keyword>
<reference evidence="5 6" key="1">
    <citation type="submission" date="2018-11" db="EMBL/GenBank/DDBJ databases">
        <authorList>
            <consortium name="Pathogen Informatics"/>
        </authorList>
    </citation>
    <scope>NUCLEOTIDE SEQUENCE [LARGE SCALE GENOMIC DNA]</scope>
</reference>
<dbReference type="AlphaFoldDB" id="A0A3P7NUG1"/>
<keyword evidence="6" id="KW-1185">Reference proteome</keyword>
<dbReference type="Gene3D" id="2.70.20.10">
    <property type="entry name" value="Topoisomerase I, domain 3"/>
    <property type="match status" value="1"/>
</dbReference>
<evidence type="ECO:0000256" key="1">
    <source>
        <dbReference type="ARBA" id="ARBA00023235"/>
    </source>
</evidence>
<dbReference type="Gene3D" id="3.40.50.140">
    <property type="match status" value="1"/>
</dbReference>
<feature type="domain" description="Toprim" evidence="3">
    <location>
        <begin position="1"/>
        <end position="52"/>
    </location>
</feature>
<dbReference type="GO" id="GO:0006281">
    <property type="term" value="P:DNA repair"/>
    <property type="evidence" value="ECO:0007669"/>
    <property type="project" value="TreeGrafter"/>
</dbReference>
<dbReference type="GO" id="GO:0006310">
    <property type="term" value="P:DNA recombination"/>
    <property type="evidence" value="ECO:0007669"/>
    <property type="project" value="TreeGrafter"/>
</dbReference>
<dbReference type="OrthoDB" id="430051at2759"/>